<keyword evidence="1" id="KW-0812">Transmembrane</keyword>
<sequence>MKSKTMLWLLVGIILTMAAILWGPLVSNVEQTKYKVVESFGGIEIRDYSGMIVAEVQVPGDRKDAANKGFRLLAGYIFGENELKNKIAMTAPVIQESVGNEWKVRFIMPSYYSMERLPTPNNTAVKLTTMQGGRFVVIRFSGLANERNLKEHQQKLVDFVRTKKLKPISELIYAFFNPPWTLPLLRRNEIMIEIKR</sequence>
<dbReference type="Proteomes" id="UP000254033">
    <property type="component" value="Unassembled WGS sequence"/>
</dbReference>
<dbReference type="InterPro" id="IPR006917">
    <property type="entry name" value="SOUL_heme-bd"/>
</dbReference>
<dbReference type="Gene3D" id="3.20.80.10">
    <property type="entry name" value="Regulatory factor, effector binding domain"/>
    <property type="match status" value="1"/>
</dbReference>
<organism evidence="2 3">
    <name type="scientific">Legionella feeleii</name>
    <dbReference type="NCBI Taxonomy" id="453"/>
    <lineage>
        <taxon>Bacteria</taxon>
        <taxon>Pseudomonadati</taxon>
        <taxon>Pseudomonadota</taxon>
        <taxon>Gammaproteobacteria</taxon>
        <taxon>Legionellales</taxon>
        <taxon>Legionellaceae</taxon>
        <taxon>Legionella</taxon>
    </lineage>
</organism>
<dbReference type="AlphaFoldDB" id="A0A378IWL7"/>
<evidence type="ECO:0000313" key="3">
    <source>
        <dbReference type="Proteomes" id="UP000254033"/>
    </source>
</evidence>
<feature type="transmembrane region" description="Helical" evidence="1">
    <location>
        <begin position="7"/>
        <end position="25"/>
    </location>
</feature>
<dbReference type="SUPFAM" id="SSF55136">
    <property type="entry name" value="Probable bacterial effector-binding domain"/>
    <property type="match status" value="1"/>
</dbReference>
<accession>A0A378IWL7</accession>
<keyword evidence="1" id="KW-1133">Transmembrane helix</keyword>
<dbReference type="PANTHER" id="PTHR11220">
    <property type="entry name" value="HEME-BINDING PROTEIN-RELATED"/>
    <property type="match status" value="1"/>
</dbReference>
<protein>
    <submittedName>
        <fullName evidence="2">SOUL heme-binding protein</fullName>
    </submittedName>
</protein>
<reference evidence="2 3" key="1">
    <citation type="submission" date="2018-06" db="EMBL/GenBank/DDBJ databases">
        <authorList>
            <consortium name="Pathogen Informatics"/>
            <person name="Doyle S."/>
        </authorList>
    </citation>
    <scope>NUCLEOTIDE SEQUENCE [LARGE SCALE GENOMIC DNA]</scope>
    <source>
        <strain evidence="2 3">NCTC11978</strain>
    </source>
</reference>
<proteinExistence type="predicted"/>
<dbReference type="Pfam" id="PF04832">
    <property type="entry name" value="SOUL"/>
    <property type="match status" value="1"/>
</dbReference>
<dbReference type="InterPro" id="IPR011256">
    <property type="entry name" value="Reg_factor_effector_dom_sf"/>
</dbReference>
<dbReference type="RefSeq" id="WP_220270644.1">
    <property type="nucleotide sequence ID" value="NZ_UGNY01000001.1"/>
</dbReference>
<evidence type="ECO:0000256" key="1">
    <source>
        <dbReference type="SAM" id="Phobius"/>
    </source>
</evidence>
<gene>
    <name evidence="2" type="ORF">NCTC11978_02732</name>
</gene>
<dbReference type="EMBL" id="UGNY01000001">
    <property type="protein sequence ID" value="STX39529.1"/>
    <property type="molecule type" value="Genomic_DNA"/>
</dbReference>
<dbReference type="PANTHER" id="PTHR11220:SF58">
    <property type="entry name" value="SOUL HEME-BINDING FAMILY PROTEIN"/>
    <property type="match status" value="1"/>
</dbReference>
<evidence type="ECO:0000313" key="2">
    <source>
        <dbReference type="EMBL" id="STX39529.1"/>
    </source>
</evidence>
<keyword evidence="1" id="KW-0472">Membrane</keyword>
<name>A0A378IWL7_9GAMM</name>